<evidence type="ECO:0000256" key="1">
    <source>
        <dbReference type="ARBA" id="ARBA00001933"/>
    </source>
</evidence>
<feature type="modified residue" description="N6-(pyridoxal phosphate)lysine" evidence="5">
    <location>
        <position position="66"/>
    </location>
</feature>
<evidence type="ECO:0000313" key="8">
    <source>
        <dbReference type="Proteomes" id="UP000708148"/>
    </source>
</evidence>
<dbReference type="GO" id="GO:0019148">
    <property type="term" value="F:D-cysteine desulfhydrase activity"/>
    <property type="evidence" value="ECO:0007669"/>
    <property type="project" value="TreeGrafter"/>
</dbReference>
<dbReference type="PANTHER" id="PTHR43780">
    <property type="entry name" value="1-AMINOCYCLOPROPANE-1-CARBOXYLATE DEAMINASE-RELATED"/>
    <property type="match status" value="1"/>
</dbReference>
<comment type="cofactor">
    <cofactor evidence="1">
        <name>pyridoxal 5'-phosphate</name>
        <dbReference type="ChEBI" id="CHEBI:597326"/>
    </cofactor>
</comment>
<organism evidence="7 8">
    <name type="scientific">Ostreobium quekettii</name>
    <dbReference type="NCBI Taxonomy" id="121088"/>
    <lineage>
        <taxon>Eukaryota</taxon>
        <taxon>Viridiplantae</taxon>
        <taxon>Chlorophyta</taxon>
        <taxon>core chlorophytes</taxon>
        <taxon>Ulvophyceae</taxon>
        <taxon>TCBD clade</taxon>
        <taxon>Bryopsidales</taxon>
        <taxon>Ostreobineae</taxon>
        <taxon>Ostreobiaceae</taxon>
        <taxon>Ostreobium</taxon>
    </lineage>
</organism>
<dbReference type="NCBIfam" id="TIGR01275">
    <property type="entry name" value="ACC_deam_rel"/>
    <property type="match status" value="1"/>
</dbReference>
<dbReference type="EMBL" id="CAJHUC010001327">
    <property type="protein sequence ID" value="CAD7700724.1"/>
    <property type="molecule type" value="Genomic_DNA"/>
</dbReference>
<comment type="caution">
    <text evidence="7">The sequence shown here is derived from an EMBL/GenBank/DDBJ whole genome shotgun (WGS) entry which is preliminary data.</text>
</comment>
<comment type="similarity">
    <text evidence="2">Belongs to the ACC deaminase/D-cysteine desulfhydrase family.</text>
</comment>
<dbReference type="Gene3D" id="3.40.50.1100">
    <property type="match status" value="2"/>
</dbReference>
<reference evidence="7" key="1">
    <citation type="submission" date="2020-12" db="EMBL/GenBank/DDBJ databases">
        <authorList>
            <person name="Iha C."/>
        </authorList>
    </citation>
    <scope>NUCLEOTIDE SEQUENCE</scope>
</reference>
<dbReference type="PIRSF" id="PIRSF006278">
    <property type="entry name" value="ACCD_DCysDesulf"/>
    <property type="match status" value="1"/>
</dbReference>
<dbReference type="OrthoDB" id="10266364at2759"/>
<evidence type="ECO:0000256" key="2">
    <source>
        <dbReference type="ARBA" id="ARBA00008639"/>
    </source>
</evidence>
<dbReference type="InterPro" id="IPR005966">
    <property type="entry name" value="D-Cys_desShydrase"/>
</dbReference>
<dbReference type="InterPro" id="IPR036052">
    <property type="entry name" value="TrpB-like_PALP_sf"/>
</dbReference>
<evidence type="ECO:0000259" key="6">
    <source>
        <dbReference type="Pfam" id="PF00291"/>
    </source>
</evidence>
<dbReference type="FunFam" id="3.40.50.1100:FF:000037">
    <property type="entry name" value="Bifunctional D-cysteine desulfhydrase/1-aminocyclopropane-1-carboxylate deaminase, mitochondrial"/>
    <property type="match status" value="1"/>
</dbReference>
<evidence type="ECO:0000256" key="5">
    <source>
        <dbReference type="PIRSR" id="PIRSR006278-2"/>
    </source>
</evidence>
<evidence type="ECO:0000256" key="3">
    <source>
        <dbReference type="ARBA" id="ARBA00022898"/>
    </source>
</evidence>
<keyword evidence="3 5" id="KW-0663">Pyridoxal phosphate</keyword>
<dbReference type="InterPro" id="IPR001926">
    <property type="entry name" value="TrpB-like_PALP"/>
</dbReference>
<dbReference type="Proteomes" id="UP000708148">
    <property type="component" value="Unassembled WGS sequence"/>
</dbReference>
<dbReference type="PANTHER" id="PTHR43780:SF2">
    <property type="entry name" value="1-AMINOCYCLOPROPANE-1-CARBOXYLATE DEAMINASE-RELATED"/>
    <property type="match status" value="1"/>
</dbReference>
<keyword evidence="8" id="KW-1185">Reference proteome</keyword>
<name>A0A8S1J0N5_9CHLO</name>
<evidence type="ECO:0000256" key="4">
    <source>
        <dbReference type="PIRSR" id="PIRSR006278-1"/>
    </source>
</evidence>
<dbReference type="AlphaFoldDB" id="A0A8S1J0N5"/>
<sequence length="366" mass="39838">MRRLLKAEPYLAPPWAQKLKAIPRERYCLGLLPTPVHKWKPKGVPGDLDLWIKRDDLSGVSLSGNKVRKLEFLLADAKAKGHDCVITIGGIQSNHCRATAVAARYLDLDSHLILRNNERAAQNDPGLVGNLLVERMVGATIHQVTKAEYQRVGSEALVEQLAQQLKADGRNPYVIPVGGSNSLGTWGYLECVNELQAQVGGEGFTDIVVACGSGATTGGTALGVLLSGWQVEVHSYGVCDDEDYFYDFIDGLYAGLGATKDVIGKDSRSMFQAIQAKGAGYALSREEELHTVQEIALSTGVVLDPVYSGKAAHCFFEDVRTSPAKWSGKKVLFIHTGGLLGMYDKTDQLQPMVEALDRHHRLQVPS</sequence>
<feature type="domain" description="Tryptophan synthase beta chain-like PALP" evidence="6">
    <location>
        <begin position="31"/>
        <end position="337"/>
    </location>
</feature>
<dbReference type="InterPro" id="IPR027278">
    <property type="entry name" value="ACCD_DCysDesulf"/>
</dbReference>
<evidence type="ECO:0000313" key="7">
    <source>
        <dbReference type="EMBL" id="CAD7700724.1"/>
    </source>
</evidence>
<accession>A0A8S1J0N5</accession>
<protein>
    <recommendedName>
        <fullName evidence="6">Tryptophan synthase beta chain-like PALP domain-containing protein</fullName>
    </recommendedName>
</protein>
<proteinExistence type="inferred from homology"/>
<feature type="active site" description="Nucleophile" evidence="4">
    <location>
        <position position="93"/>
    </location>
</feature>
<gene>
    <name evidence="7" type="ORF">OSTQU699_LOCUS6083</name>
</gene>
<dbReference type="Pfam" id="PF00291">
    <property type="entry name" value="PALP"/>
    <property type="match status" value="1"/>
</dbReference>
<dbReference type="SUPFAM" id="SSF53686">
    <property type="entry name" value="Tryptophan synthase beta subunit-like PLP-dependent enzymes"/>
    <property type="match status" value="1"/>
</dbReference>